<accession>A0A6C0JNE8</accession>
<protein>
    <submittedName>
        <fullName evidence="2">Uncharacterized protein</fullName>
    </submittedName>
</protein>
<evidence type="ECO:0000313" key="2">
    <source>
        <dbReference type="EMBL" id="QHU07109.1"/>
    </source>
</evidence>
<sequence>MDDWGDIDNPDDNNDEMWGGDISDEDREDDQRFETTFEQEQGALVSKDVAKACGDPIPFHIKPGTKEYSQAIANKTPLERFKLDVDYVSRLLTESGNSELMLSVKDRDTMCERADNTESVGIDPKYLNALAYILGYITYRKDGIIKKDDSDKIKKKKVGKMSKIIGIPGDNFSELKLINDEAAKARSGNSFAVFPPDVIRYAHMWERLI</sequence>
<dbReference type="AlphaFoldDB" id="A0A6C0JNE8"/>
<feature type="compositionally biased region" description="Acidic residues" evidence="1">
    <location>
        <begin position="1"/>
        <end position="15"/>
    </location>
</feature>
<proteinExistence type="predicted"/>
<organism evidence="2">
    <name type="scientific">viral metagenome</name>
    <dbReference type="NCBI Taxonomy" id="1070528"/>
    <lineage>
        <taxon>unclassified sequences</taxon>
        <taxon>metagenomes</taxon>
        <taxon>organismal metagenomes</taxon>
    </lineage>
</organism>
<feature type="region of interest" description="Disordered" evidence="1">
    <location>
        <begin position="1"/>
        <end position="33"/>
    </location>
</feature>
<name>A0A6C0JNE8_9ZZZZ</name>
<reference evidence="2" key="1">
    <citation type="journal article" date="2020" name="Nature">
        <title>Giant virus diversity and host interactions through global metagenomics.</title>
        <authorList>
            <person name="Schulz F."/>
            <person name="Roux S."/>
            <person name="Paez-Espino D."/>
            <person name="Jungbluth S."/>
            <person name="Walsh D.A."/>
            <person name="Denef V.J."/>
            <person name="McMahon K.D."/>
            <person name="Konstantinidis K.T."/>
            <person name="Eloe-Fadrosh E.A."/>
            <person name="Kyrpides N.C."/>
            <person name="Woyke T."/>
        </authorList>
    </citation>
    <scope>NUCLEOTIDE SEQUENCE</scope>
    <source>
        <strain evidence="2">GVMAG-S-1038524-41</strain>
    </source>
</reference>
<evidence type="ECO:0000256" key="1">
    <source>
        <dbReference type="SAM" id="MobiDB-lite"/>
    </source>
</evidence>
<dbReference type="EMBL" id="MN740673">
    <property type="protein sequence ID" value="QHU07109.1"/>
    <property type="molecule type" value="Genomic_DNA"/>
</dbReference>